<dbReference type="EMBL" id="JAMPLM010000008">
    <property type="protein sequence ID" value="MEP1059080.1"/>
    <property type="molecule type" value="Genomic_DNA"/>
</dbReference>
<protein>
    <submittedName>
        <fullName evidence="1">N-formylglutamate amidohydrolase</fullName>
    </submittedName>
</protein>
<dbReference type="Proteomes" id="UP001476950">
    <property type="component" value="Unassembled WGS sequence"/>
</dbReference>
<evidence type="ECO:0000313" key="1">
    <source>
        <dbReference type="EMBL" id="MEP1059080.1"/>
    </source>
</evidence>
<dbReference type="Pfam" id="PF05013">
    <property type="entry name" value="FGase"/>
    <property type="match status" value="1"/>
</dbReference>
<dbReference type="SUPFAM" id="SSF53187">
    <property type="entry name" value="Zn-dependent exopeptidases"/>
    <property type="match status" value="1"/>
</dbReference>
<dbReference type="RefSeq" id="WP_190450126.1">
    <property type="nucleotide sequence ID" value="NZ_JAMPLM010000008.1"/>
</dbReference>
<comment type="caution">
    <text evidence="1">The sequence shown here is derived from an EMBL/GenBank/DDBJ whole genome shotgun (WGS) entry which is preliminary data.</text>
</comment>
<proteinExistence type="predicted"/>
<accession>A0ABV0KIS3</accession>
<name>A0ABV0KIS3_9CYAN</name>
<gene>
    <name evidence="1" type="ORF">NDI38_11590</name>
</gene>
<dbReference type="Gene3D" id="3.40.630.40">
    <property type="entry name" value="Zn-dependent exopeptidases"/>
    <property type="match status" value="1"/>
</dbReference>
<sequence>MKPYLLHLPSGQAVPIVANLPHSGMIVPDAIAAQFLPEHLQALPHTDWHLDQLYRSLPALGITVLQATHSRYVVDLNRPLQDPIFGNFWTAVMPEKTAFDKPIYATLPSPEQLQERIDTFYLPYHQKLTELLQERIAAFGHVYLLDLHSFGVPLTESVCLGNRNGKTCSDALITTVEKHFLSKSYQTVRNKVFNGGYITGHYGQMAGVEALQIELRYHVYLNDDELERSQPPAWNVPKFHTAKETIDKIFTAIVQDLSLKKTSLQ</sequence>
<evidence type="ECO:0000313" key="2">
    <source>
        <dbReference type="Proteomes" id="UP001476950"/>
    </source>
</evidence>
<dbReference type="InterPro" id="IPR007709">
    <property type="entry name" value="N-FG_amidohydro"/>
</dbReference>
<organism evidence="1 2">
    <name type="scientific">Stenomitos frigidus AS-A4</name>
    <dbReference type="NCBI Taxonomy" id="2933935"/>
    <lineage>
        <taxon>Bacteria</taxon>
        <taxon>Bacillati</taxon>
        <taxon>Cyanobacteriota</taxon>
        <taxon>Cyanophyceae</taxon>
        <taxon>Leptolyngbyales</taxon>
        <taxon>Leptolyngbyaceae</taxon>
        <taxon>Stenomitos</taxon>
    </lineage>
</organism>
<keyword evidence="2" id="KW-1185">Reference proteome</keyword>
<reference evidence="1 2" key="1">
    <citation type="submission" date="2022-04" db="EMBL/GenBank/DDBJ databases">
        <title>Positive selection, recombination, and allopatry shape intraspecific diversity of widespread and dominant cyanobacteria.</title>
        <authorList>
            <person name="Wei J."/>
            <person name="Shu W."/>
            <person name="Hu C."/>
        </authorList>
    </citation>
    <scope>NUCLEOTIDE SEQUENCE [LARGE SCALE GENOMIC DNA]</scope>
    <source>
        <strain evidence="1 2">AS-A4</strain>
    </source>
</reference>